<evidence type="ECO:0000256" key="1">
    <source>
        <dbReference type="SAM" id="MobiDB-lite"/>
    </source>
</evidence>
<sequence length="129" mass="14516">MSFATDGGREPEPSTSAPASASTFTSISTSVEWKRAVDKSLDEEQWGLVGWAQEYIKEGKLKHIVDSDIKDQISTKCLKEFVRITERCLVCNPKQRLMMTEVVFSLDFVLTLQEKTNSSLQAGRQNNIQ</sequence>
<dbReference type="PANTHER" id="PTHR27003:SF342">
    <property type="entry name" value="TYROSINE-PROTEIN KINASE, CSF-1_PDGF RECEPTOR FAMILY-RELATED"/>
    <property type="match status" value="1"/>
</dbReference>
<evidence type="ECO:0000313" key="2">
    <source>
        <dbReference type="EMBL" id="CAH1449716.1"/>
    </source>
</evidence>
<dbReference type="GO" id="GO:0009506">
    <property type="term" value="C:plasmodesma"/>
    <property type="evidence" value="ECO:0007669"/>
    <property type="project" value="TreeGrafter"/>
</dbReference>
<dbReference type="AlphaFoldDB" id="A0AAU9PHQ3"/>
<dbReference type="PANTHER" id="PTHR27003">
    <property type="entry name" value="OS07G0166700 PROTEIN"/>
    <property type="match status" value="1"/>
</dbReference>
<dbReference type="GO" id="GO:0005886">
    <property type="term" value="C:plasma membrane"/>
    <property type="evidence" value="ECO:0007669"/>
    <property type="project" value="TreeGrafter"/>
</dbReference>
<feature type="region of interest" description="Disordered" evidence="1">
    <location>
        <begin position="1"/>
        <end position="26"/>
    </location>
</feature>
<dbReference type="InterPro" id="IPR011009">
    <property type="entry name" value="Kinase-like_dom_sf"/>
</dbReference>
<gene>
    <name evidence="2" type="ORF">LVIROSA_LOCUS35185</name>
</gene>
<dbReference type="Gene3D" id="1.10.510.10">
    <property type="entry name" value="Transferase(Phosphotransferase) domain 1"/>
    <property type="match status" value="1"/>
</dbReference>
<name>A0AAU9PHQ3_9ASTR</name>
<reference evidence="2 3" key="1">
    <citation type="submission" date="2022-01" db="EMBL/GenBank/DDBJ databases">
        <authorList>
            <person name="Xiong W."/>
            <person name="Schranz E."/>
        </authorList>
    </citation>
    <scope>NUCLEOTIDE SEQUENCE [LARGE SCALE GENOMIC DNA]</scope>
</reference>
<dbReference type="SUPFAM" id="SSF56112">
    <property type="entry name" value="Protein kinase-like (PK-like)"/>
    <property type="match status" value="1"/>
</dbReference>
<dbReference type="EMBL" id="CAKMRJ010005634">
    <property type="protein sequence ID" value="CAH1449716.1"/>
    <property type="molecule type" value="Genomic_DNA"/>
</dbReference>
<comment type="caution">
    <text evidence="2">The sequence shown here is derived from an EMBL/GenBank/DDBJ whole genome shotgun (WGS) entry which is preliminary data.</text>
</comment>
<feature type="compositionally biased region" description="Low complexity" evidence="1">
    <location>
        <begin position="13"/>
        <end position="26"/>
    </location>
</feature>
<proteinExistence type="predicted"/>
<keyword evidence="3" id="KW-1185">Reference proteome</keyword>
<evidence type="ECO:0008006" key="4">
    <source>
        <dbReference type="Google" id="ProtNLM"/>
    </source>
</evidence>
<protein>
    <recommendedName>
        <fullName evidence="4">Serine-threonine/tyrosine-protein kinase catalytic domain-containing protein</fullName>
    </recommendedName>
</protein>
<dbReference type="GO" id="GO:0004714">
    <property type="term" value="F:transmembrane receptor protein tyrosine kinase activity"/>
    <property type="evidence" value="ECO:0007669"/>
    <property type="project" value="InterPro"/>
</dbReference>
<dbReference type="InterPro" id="IPR045272">
    <property type="entry name" value="ANXUR1/2-like"/>
</dbReference>
<accession>A0AAU9PHQ3</accession>
<evidence type="ECO:0000313" key="3">
    <source>
        <dbReference type="Proteomes" id="UP001157418"/>
    </source>
</evidence>
<organism evidence="2 3">
    <name type="scientific">Lactuca virosa</name>
    <dbReference type="NCBI Taxonomy" id="75947"/>
    <lineage>
        <taxon>Eukaryota</taxon>
        <taxon>Viridiplantae</taxon>
        <taxon>Streptophyta</taxon>
        <taxon>Embryophyta</taxon>
        <taxon>Tracheophyta</taxon>
        <taxon>Spermatophyta</taxon>
        <taxon>Magnoliopsida</taxon>
        <taxon>eudicotyledons</taxon>
        <taxon>Gunneridae</taxon>
        <taxon>Pentapetalae</taxon>
        <taxon>asterids</taxon>
        <taxon>campanulids</taxon>
        <taxon>Asterales</taxon>
        <taxon>Asteraceae</taxon>
        <taxon>Cichorioideae</taxon>
        <taxon>Cichorieae</taxon>
        <taxon>Lactucinae</taxon>
        <taxon>Lactuca</taxon>
    </lineage>
</organism>
<dbReference type="Proteomes" id="UP001157418">
    <property type="component" value="Unassembled WGS sequence"/>
</dbReference>